<sequence>MAETNTFIEIVQQAKLGIIHPVLITPQELLEHIKDIKVSLPGGTDLPTDLDITNIYELVKLSDLAIYYANDNIVFILTLPLIYQNNFILYNLIPKPVCKENNCVYIKPSNKFLAISRSKEHYATYDEFHYTYCKHAREFLLCPEIHPLHPRSIRPICEVQLLQDPENVPYSCETMHVQIATTIFHKLRFKNEWIYITKKEVIFVTCDEDKESTSHTLEGLGIISLNETCKGYATRDVLIPGKID</sequence>
<dbReference type="Pfam" id="PF12259">
    <property type="entry name" value="Baculo_F"/>
    <property type="match status" value="1"/>
</dbReference>
<dbReference type="EMBL" id="GGMR01019120">
    <property type="protein sequence ID" value="MBY31739.1"/>
    <property type="molecule type" value="Transcribed_RNA"/>
</dbReference>
<name>A0A2S2PQK5_SCHGA</name>
<reference evidence="1" key="1">
    <citation type="submission" date="2018-04" db="EMBL/GenBank/DDBJ databases">
        <title>Transcriptome of Schizaphis graminum biotype I.</title>
        <authorList>
            <person name="Scully E.D."/>
            <person name="Geib S.M."/>
            <person name="Palmer N.A."/>
            <person name="Koch K."/>
            <person name="Bradshaw J."/>
            <person name="Heng-Moss T."/>
            <person name="Sarath G."/>
        </authorList>
    </citation>
    <scope>NUCLEOTIDE SEQUENCE</scope>
</reference>
<evidence type="ECO:0000313" key="1">
    <source>
        <dbReference type="EMBL" id="MBY31739.1"/>
    </source>
</evidence>
<organism evidence="1">
    <name type="scientific">Schizaphis graminum</name>
    <name type="common">Green bug aphid</name>
    <dbReference type="NCBI Taxonomy" id="13262"/>
    <lineage>
        <taxon>Eukaryota</taxon>
        <taxon>Metazoa</taxon>
        <taxon>Ecdysozoa</taxon>
        <taxon>Arthropoda</taxon>
        <taxon>Hexapoda</taxon>
        <taxon>Insecta</taxon>
        <taxon>Pterygota</taxon>
        <taxon>Neoptera</taxon>
        <taxon>Paraneoptera</taxon>
        <taxon>Hemiptera</taxon>
        <taxon>Sternorrhyncha</taxon>
        <taxon>Aphidomorpha</taxon>
        <taxon>Aphidoidea</taxon>
        <taxon>Aphididae</taxon>
        <taxon>Aphidini</taxon>
        <taxon>Schizaphis</taxon>
    </lineage>
</organism>
<protein>
    <submittedName>
        <fullName evidence="1">Envelope fusion protein</fullName>
    </submittedName>
</protein>
<gene>
    <name evidence="1" type="ORF">g.18608</name>
</gene>
<proteinExistence type="predicted"/>
<dbReference type="InterPro" id="IPR022048">
    <property type="entry name" value="Envelope_fusion-like"/>
</dbReference>
<accession>A0A2S2PQK5</accession>
<dbReference type="AlphaFoldDB" id="A0A2S2PQK5"/>